<evidence type="ECO:0000256" key="1">
    <source>
        <dbReference type="ARBA" id="ARBA00005006"/>
    </source>
</evidence>
<keyword evidence="7 11" id="KW-0547">Nucleotide-binding</keyword>
<evidence type="ECO:0000256" key="11">
    <source>
        <dbReference type="RuleBase" id="RU367135"/>
    </source>
</evidence>
<evidence type="ECO:0000256" key="8">
    <source>
        <dbReference type="ARBA" id="ARBA00022840"/>
    </source>
</evidence>
<dbReference type="InterPro" id="IPR004308">
    <property type="entry name" value="GCS"/>
</dbReference>
<dbReference type="PANTHER" id="PTHR11164:SF0">
    <property type="entry name" value="GLUTAMATE--CYSTEINE LIGASE CATALYTIC SUBUNIT"/>
    <property type="match status" value="1"/>
</dbReference>
<dbReference type="GO" id="GO:0005524">
    <property type="term" value="F:ATP binding"/>
    <property type="evidence" value="ECO:0007669"/>
    <property type="project" value="UniProtKB-UniRule"/>
</dbReference>
<organism evidence="13 14">
    <name type="scientific">Penicillium desertorum</name>
    <dbReference type="NCBI Taxonomy" id="1303715"/>
    <lineage>
        <taxon>Eukaryota</taxon>
        <taxon>Fungi</taxon>
        <taxon>Dikarya</taxon>
        <taxon>Ascomycota</taxon>
        <taxon>Pezizomycotina</taxon>
        <taxon>Eurotiomycetes</taxon>
        <taxon>Eurotiomycetidae</taxon>
        <taxon>Eurotiales</taxon>
        <taxon>Aspergillaceae</taxon>
        <taxon>Penicillium</taxon>
    </lineage>
</organism>
<evidence type="ECO:0000256" key="7">
    <source>
        <dbReference type="ARBA" id="ARBA00022741"/>
    </source>
</evidence>
<keyword evidence="14" id="KW-1185">Reference proteome</keyword>
<dbReference type="OrthoDB" id="7939818at2759"/>
<dbReference type="Gene3D" id="3.30.590.50">
    <property type="match status" value="2"/>
</dbReference>
<dbReference type="EMBL" id="JAPWDO010000003">
    <property type="protein sequence ID" value="KAJ5480573.1"/>
    <property type="molecule type" value="Genomic_DNA"/>
</dbReference>
<evidence type="ECO:0000256" key="6">
    <source>
        <dbReference type="ARBA" id="ARBA00022684"/>
    </source>
</evidence>
<dbReference type="Gene3D" id="1.10.8.960">
    <property type="match status" value="1"/>
</dbReference>
<dbReference type="Pfam" id="PF03074">
    <property type="entry name" value="GCS"/>
    <property type="match status" value="1"/>
</dbReference>
<dbReference type="GO" id="GO:0017109">
    <property type="term" value="C:glutamate-cysteine ligase complex"/>
    <property type="evidence" value="ECO:0007669"/>
    <property type="project" value="TreeGrafter"/>
</dbReference>
<dbReference type="FunFam" id="3.30.590.50:FF:000004">
    <property type="entry name" value="Glutamate-cysteine ligase Gcs1"/>
    <property type="match status" value="1"/>
</dbReference>
<dbReference type="FunFam" id="1.10.8.960:FF:000002">
    <property type="entry name" value="Glutamate-cysteine ligase Gcs1"/>
    <property type="match status" value="1"/>
</dbReference>
<keyword evidence="5 11" id="KW-0436">Ligase</keyword>
<evidence type="ECO:0000256" key="3">
    <source>
        <dbReference type="ARBA" id="ARBA00012220"/>
    </source>
</evidence>
<protein>
    <recommendedName>
        <fullName evidence="4 11">Glutamate--cysteine ligase</fullName>
        <ecNumber evidence="3 11">6.3.2.2</ecNumber>
    </recommendedName>
    <alternativeName>
        <fullName evidence="10 11">Gamma-ECS</fullName>
    </alternativeName>
    <alternativeName>
        <fullName evidence="9 11">Gamma-glutamylcysteine synthetase</fullName>
    </alternativeName>
</protein>
<gene>
    <name evidence="13" type="ORF">N7530_006082</name>
</gene>
<evidence type="ECO:0000256" key="5">
    <source>
        <dbReference type="ARBA" id="ARBA00022598"/>
    </source>
</evidence>
<dbReference type="GO" id="GO:0004357">
    <property type="term" value="F:glutamate-cysteine ligase activity"/>
    <property type="evidence" value="ECO:0007669"/>
    <property type="project" value="UniProtKB-UniRule"/>
</dbReference>
<accession>A0A9W9X183</accession>
<keyword evidence="8 11" id="KW-0067">ATP-binding</keyword>
<evidence type="ECO:0000256" key="4">
    <source>
        <dbReference type="ARBA" id="ARBA00014618"/>
    </source>
</evidence>
<dbReference type="SUPFAM" id="SSF55931">
    <property type="entry name" value="Glutamine synthetase/guanido kinase"/>
    <property type="match status" value="1"/>
</dbReference>
<proteinExistence type="inferred from homology"/>
<dbReference type="InterPro" id="IPR014746">
    <property type="entry name" value="Gln_synth/guanido_kin_cat_dom"/>
</dbReference>
<comment type="caution">
    <text evidence="13">The sequence shown here is derived from an EMBL/GenBank/DDBJ whole genome shotgun (WGS) entry which is preliminary data.</text>
</comment>
<dbReference type="EC" id="6.3.2.2" evidence="3 11"/>
<feature type="region of interest" description="Disordered" evidence="12">
    <location>
        <begin position="518"/>
        <end position="549"/>
    </location>
</feature>
<evidence type="ECO:0000313" key="13">
    <source>
        <dbReference type="EMBL" id="KAJ5480573.1"/>
    </source>
</evidence>
<sequence>MGLLALGTALEWPEAKTKAGQVRQWGIEQLLANWRRARGKERDALLWGDEVEYLVVALDDAAKKSRLSLAQAEILKSLARDEELWKSGSGKGSETGDHEGEDPPHFHPEFGRFMLEATPGQPWGIGFKDLLKVESNMKWRREVAKAHMAPNEVPITLTTFPRLGTKDDYIQPYYPPSGPALRSQFVPDEIANPHIRFPTLAANIRSRRGRKVELNVPVFHDTNTPRPFKDPTVNYDLHNWPEDDDVRNGAAKDDHVYMDAMAFGMGSCCLQITFQAKNMTEGRRLYDQLSPLGPILLALTAATPIYKGFLVDTDVRWNQIGNAVDDRTREELGEAPLENDRWRIPKSRYASNSTYISQDPRLRKEYFDPDLVVDEDIKKRLMDGGMDDLLATHFAHLFIRDPLVIFSEDLEELDLNKSDHFENLQSTNWQHMRFKPPPPDKDDIGWRVEFRSMEIQITDFENAAFSIFIVLITRAILSFDLNFYIPIQRTTENMETAHARNAVLDRKFWFRKDPFPRRVPRSAQQSTNGSTFSSTASSAMNTPPPSPPLGPVETEFDLMTIDDIVNGCADGSFPGLIPLVESYLNSVNVDVETRCFLARYLDLIRKRADGTLWTGARWMREFVAKHPSYKQDSVVSEEITYDLVKAVEEMTVKEGKKGSVGWELLRGKTV</sequence>
<reference evidence="13" key="1">
    <citation type="submission" date="2022-12" db="EMBL/GenBank/DDBJ databases">
        <authorList>
            <person name="Petersen C."/>
        </authorList>
    </citation>
    <scope>NUCLEOTIDE SEQUENCE</scope>
    <source>
        <strain evidence="13">IBT 17660</strain>
    </source>
</reference>
<dbReference type="AlphaFoldDB" id="A0A9W9X183"/>
<comment type="similarity">
    <text evidence="2 11">Belongs to the glutamate--cysteine ligase type 3 family.</text>
</comment>
<evidence type="ECO:0000256" key="2">
    <source>
        <dbReference type="ARBA" id="ARBA00008100"/>
    </source>
</evidence>
<evidence type="ECO:0000256" key="10">
    <source>
        <dbReference type="ARBA" id="ARBA00032122"/>
    </source>
</evidence>
<dbReference type="GO" id="GO:0006750">
    <property type="term" value="P:glutathione biosynthetic process"/>
    <property type="evidence" value="ECO:0007669"/>
    <property type="project" value="UniProtKB-UniRule"/>
</dbReference>
<dbReference type="FunFam" id="3.30.590.50:FF:000001">
    <property type="entry name" value="Glutamate-cysteine ligase Gcs1"/>
    <property type="match status" value="1"/>
</dbReference>
<feature type="compositionally biased region" description="Polar residues" evidence="12">
    <location>
        <begin position="522"/>
        <end position="541"/>
    </location>
</feature>
<comment type="pathway">
    <text evidence="1 11">Sulfur metabolism; glutathione biosynthesis; glutathione from L-cysteine and L-glutamate: step 1/2.</text>
</comment>
<evidence type="ECO:0000256" key="9">
    <source>
        <dbReference type="ARBA" id="ARBA00030585"/>
    </source>
</evidence>
<reference evidence="13" key="2">
    <citation type="journal article" date="2023" name="IMA Fungus">
        <title>Comparative genomic study of the Penicillium genus elucidates a diverse pangenome and 15 lateral gene transfer events.</title>
        <authorList>
            <person name="Petersen C."/>
            <person name="Sorensen T."/>
            <person name="Nielsen M.R."/>
            <person name="Sondergaard T.E."/>
            <person name="Sorensen J.L."/>
            <person name="Fitzpatrick D.A."/>
            <person name="Frisvad J.C."/>
            <person name="Nielsen K.L."/>
        </authorList>
    </citation>
    <scope>NUCLEOTIDE SEQUENCE</scope>
    <source>
        <strain evidence="13">IBT 17660</strain>
    </source>
</reference>
<evidence type="ECO:0000256" key="12">
    <source>
        <dbReference type="SAM" id="MobiDB-lite"/>
    </source>
</evidence>
<dbReference type="Proteomes" id="UP001147760">
    <property type="component" value="Unassembled WGS sequence"/>
</dbReference>
<keyword evidence="6 11" id="KW-0317">Glutathione biosynthesis</keyword>
<name>A0A9W9X183_9EURO</name>
<dbReference type="PANTHER" id="PTHR11164">
    <property type="entry name" value="GLUTAMATE CYSTEINE LIGASE"/>
    <property type="match status" value="1"/>
</dbReference>
<comment type="catalytic activity">
    <reaction evidence="11">
        <text>L-cysteine + L-glutamate + ATP = gamma-L-glutamyl-L-cysteine + ADP + phosphate + H(+)</text>
        <dbReference type="Rhea" id="RHEA:13285"/>
        <dbReference type="ChEBI" id="CHEBI:15378"/>
        <dbReference type="ChEBI" id="CHEBI:29985"/>
        <dbReference type="ChEBI" id="CHEBI:30616"/>
        <dbReference type="ChEBI" id="CHEBI:35235"/>
        <dbReference type="ChEBI" id="CHEBI:43474"/>
        <dbReference type="ChEBI" id="CHEBI:58173"/>
        <dbReference type="ChEBI" id="CHEBI:456216"/>
        <dbReference type="EC" id="6.3.2.2"/>
    </reaction>
</comment>
<evidence type="ECO:0000313" key="14">
    <source>
        <dbReference type="Proteomes" id="UP001147760"/>
    </source>
</evidence>